<evidence type="ECO:0000313" key="5">
    <source>
        <dbReference type="Proteomes" id="UP000282060"/>
    </source>
</evidence>
<sequence length="313" mass="35437">MNNQTPTALFLSRLAPSGRRPLRSQLNTVLKLFKWKGEVEEQPFHTLNYAQIEYVKRHRLDEGKSPRTVNLVVFALKAIVKTGFLMGVVDDVQWRQVQAVKRLPTNPSSRGKALSSSSVGQLINICYLDKRYIGKRDCCILALFLSTGLRRFELANLTVSDIHLDKRTLTVKSGKGKKPRKQPIPTWALTYIDNWLRVRTHQPGDLFNPIWNNVIKHDRGLSSAALYQIVKARTLAATGITISPHDLRRTFITELLNQKVDLSTASKLAGHANVTTTQIYDKRDESVMREAIDQLDYQLNDQLNGPLDGGEHD</sequence>
<dbReference type="RefSeq" id="WP_126506214.1">
    <property type="nucleotide sequence ID" value="NZ_RXNV01000005.1"/>
</dbReference>
<comment type="caution">
    <text evidence="4">The sequence shown here is derived from an EMBL/GenBank/DDBJ whole genome shotgun (WGS) entry which is preliminary data.</text>
</comment>
<gene>
    <name evidence="4" type="ORF">EKG39_13185</name>
</gene>
<dbReference type="PANTHER" id="PTHR30349:SF90">
    <property type="entry name" value="TYROSINE RECOMBINASE XERD"/>
    <property type="match status" value="1"/>
</dbReference>
<dbReference type="PANTHER" id="PTHR30349">
    <property type="entry name" value="PHAGE INTEGRASE-RELATED"/>
    <property type="match status" value="1"/>
</dbReference>
<reference evidence="4 5" key="1">
    <citation type="submission" date="2018-12" db="EMBL/GenBank/DDBJ databases">
        <authorList>
            <person name="Yu L."/>
        </authorList>
    </citation>
    <scope>NUCLEOTIDE SEQUENCE [LARGE SCALE GENOMIC DNA]</scope>
    <source>
        <strain evidence="4 5">HAW-EB5</strain>
    </source>
</reference>
<accession>A0A3S0IFX4</accession>
<protein>
    <submittedName>
        <fullName evidence="4">Site-specific integrase</fullName>
    </submittedName>
</protein>
<dbReference type="AlphaFoldDB" id="A0A3S0IFX4"/>
<organism evidence="4 5">
    <name type="scientific">Shewanella atlantica</name>
    <dbReference type="NCBI Taxonomy" id="271099"/>
    <lineage>
        <taxon>Bacteria</taxon>
        <taxon>Pseudomonadati</taxon>
        <taxon>Pseudomonadota</taxon>
        <taxon>Gammaproteobacteria</taxon>
        <taxon>Alteromonadales</taxon>
        <taxon>Shewanellaceae</taxon>
        <taxon>Shewanella</taxon>
    </lineage>
</organism>
<dbReference type="SUPFAM" id="SSF56349">
    <property type="entry name" value="DNA breaking-rejoining enzymes"/>
    <property type="match status" value="1"/>
</dbReference>
<dbReference type="Gene3D" id="1.10.443.10">
    <property type="entry name" value="Intergrase catalytic core"/>
    <property type="match status" value="1"/>
</dbReference>
<dbReference type="InterPro" id="IPR011010">
    <property type="entry name" value="DNA_brk_join_enz"/>
</dbReference>
<dbReference type="GO" id="GO:0015074">
    <property type="term" value="P:DNA integration"/>
    <property type="evidence" value="ECO:0007669"/>
    <property type="project" value="UniProtKB-KW"/>
</dbReference>
<dbReference type="PROSITE" id="PS51898">
    <property type="entry name" value="TYR_RECOMBINASE"/>
    <property type="match status" value="1"/>
</dbReference>
<name>A0A3S0IFX4_9GAMM</name>
<evidence type="ECO:0000256" key="1">
    <source>
        <dbReference type="ARBA" id="ARBA00022908"/>
    </source>
</evidence>
<dbReference type="OrthoDB" id="9795573at2"/>
<dbReference type="InterPro" id="IPR050090">
    <property type="entry name" value="Tyrosine_recombinase_XerCD"/>
</dbReference>
<evidence type="ECO:0000256" key="2">
    <source>
        <dbReference type="ARBA" id="ARBA00023172"/>
    </source>
</evidence>
<dbReference type="CDD" id="cd00397">
    <property type="entry name" value="DNA_BRE_C"/>
    <property type="match status" value="1"/>
</dbReference>
<evidence type="ECO:0000259" key="3">
    <source>
        <dbReference type="PROSITE" id="PS51898"/>
    </source>
</evidence>
<keyword evidence="5" id="KW-1185">Reference proteome</keyword>
<proteinExistence type="predicted"/>
<feature type="domain" description="Tyr recombinase" evidence="3">
    <location>
        <begin position="109"/>
        <end position="293"/>
    </location>
</feature>
<keyword evidence="1" id="KW-0229">DNA integration</keyword>
<dbReference type="InterPro" id="IPR002104">
    <property type="entry name" value="Integrase_catalytic"/>
</dbReference>
<evidence type="ECO:0000313" key="4">
    <source>
        <dbReference type="EMBL" id="RTR31663.1"/>
    </source>
</evidence>
<dbReference type="InterPro" id="IPR013762">
    <property type="entry name" value="Integrase-like_cat_sf"/>
</dbReference>
<keyword evidence="2" id="KW-0233">DNA recombination</keyword>
<dbReference type="GO" id="GO:0006310">
    <property type="term" value="P:DNA recombination"/>
    <property type="evidence" value="ECO:0007669"/>
    <property type="project" value="UniProtKB-KW"/>
</dbReference>
<dbReference type="EMBL" id="RXNV01000005">
    <property type="protein sequence ID" value="RTR31663.1"/>
    <property type="molecule type" value="Genomic_DNA"/>
</dbReference>
<dbReference type="Proteomes" id="UP000282060">
    <property type="component" value="Unassembled WGS sequence"/>
</dbReference>
<dbReference type="Pfam" id="PF00589">
    <property type="entry name" value="Phage_integrase"/>
    <property type="match status" value="1"/>
</dbReference>
<dbReference type="GO" id="GO:0003677">
    <property type="term" value="F:DNA binding"/>
    <property type="evidence" value="ECO:0007669"/>
    <property type="project" value="InterPro"/>
</dbReference>